<feature type="transmembrane region" description="Helical" evidence="1">
    <location>
        <begin position="284"/>
        <end position="305"/>
    </location>
</feature>
<keyword evidence="1" id="KW-0812">Transmembrane</keyword>
<keyword evidence="1" id="KW-0472">Membrane</keyword>
<organism evidence="2 3">
    <name type="scientific">Microseira wollei NIES-4236</name>
    <dbReference type="NCBI Taxonomy" id="2530354"/>
    <lineage>
        <taxon>Bacteria</taxon>
        <taxon>Bacillati</taxon>
        <taxon>Cyanobacteriota</taxon>
        <taxon>Cyanophyceae</taxon>
        <taxon>Oscillatoriophycideae</taxon>
        <taxon>Aerosakkonematales</taxon>
        <taxon>Aerosakkonemataceae</taxon>
        <taxon>Microseira</taxon>
    </lineage>
</organism>
<feature type="transmembrane region" description="Helical" evidence="1">
    <location>
        <begin position="28"/>
        <end position="47"/>
    </location>
</feature>
<feature type="transmembrane region" description="Helical" evidence="1">
    <location>
        <begin position="218"/>
        <end position="241"/>
    </location>
</feature>
<feature type="transmembrane region" description="Helical" evidence="1">
    <location>
        <begin position="98"/>
        <end position="123"/>
    </location>
</feature>
<feature type="transmembrane region" description="Helical" evidence="1">
    <location>
        <begin position="532"/>
        <end position="552"/>
    </location>
</feature>
<keyword evidence="1" id="KW-1133">Transmembrane helix</keyword>
<dbReference type="EMBL" id="BLAY01000008">
    <property type="protein sequence ID" value="GET36041.1"/>
    <property type="molecule type" value="Genomic_DNA"/>
</dbReference>
<dbReference type="Proteomes" id="UP001050975">
    <property type="component" value="Unassembled WGS sequence"/>
</dbReference>
<keyword evidence="3" id="KW-1185">Reference proteome</keyword>
<feature type="transmembrane region" description="Helical" evidence="1">
    <location>
        <begin position="186"/>
        <end position="206"/>
    </location>
</feature>
<dbReference type="RefSeq" id="WP_226575110.1">
    <property type="nucleotide sequence ID" value="NZ_BLAY01000008.1"/>
</dbReference>
<evidence type="ECO:0000313" key="2">
    <source>
        <dbReference type="EMBL" id="GET36041.1"/>
    </source>
</evidence>
<dbReference type="AlphaFoldDB" id="A0AAV3X627"/>
<gene>
    <name evidence="2" type="ORF">MiSe_07890</name>
</gene>
<feature type="transmembrane region" description="Helical" evidence="1">
    <location>
        <begin position="420"/>
        <end position="441"/>
    </location>
</feature>
<protein>
    <recommendedName>
        <fullName evidence="4">ABC transporter permease</fullName>
    </recommendedName>
</protein>
<evidence type="ECO:0008006" key="4">
    <source>
        <dbReference type="Google" id="ProtNLM"/>
    </source>
</evidence>
<reference evidence="2" key="1">
    <citation type="submission" date="2019-10" db="EMBL/GenBank/DDBJ databases">
        <title>Draft genome sequece of Microseira wollei NIES-4236.</title>
        <authorList>
            <person name="Yamaguchi H."/>
            <person name="Suzuki S."/>
            <person name="Kawachi M."/>
        </authorList>
    </citation>
    <scope>NUCLEOTIDE SEQUENCE</scope>
    <source>
        <strain evidence="2">NIES-4236</strain>
    </source>
</reference>
<evidence type="ECO:0000313" key="3">
    <source>
        <dbReference type="Proteomes" id="UP001050975"/>
    </source>
</evidence>
<feature type="transmembrane region" description="Helical" evidence="1">
    <location>
        <begin position="453"/>
        <end position="475"/>
    </location>
</feature>
<feature type="transmembrane region" description="Helical" evidence="1">
    <location>
        <begin position="326"/>
        <end position="345"/>
    </location>
</feature>
<name>A0AAV3X627_9CYAN</name>
<feature type="transmembrane region" description="Helical" evidence="1">
    <location>
        <begin position="357"/>
        <end position="380"/>
    </location>
</feature>
<evidence type="ECO:0000256" key="1">
    <source>
        <dbReference type="SAM" id="Phobius"/>
    </source>
</evidence>
<comment type="caution">
    <text evidence="2">The sequence shown here is derived from an EMBL/GenBank/DDBJ whole genome shotgun (WGS) entry which is preliminary data.</text>
</comment>
<sequence>MKFPSIDRIGDWNPQLLRELNGRLKPRNVLIAIAISLLGQFFLFQFFQTQLPIAPPPGEYKYPIFNQFCTGKREYESARVYKCVLDSLGNFSINWQQWWLSVFVFLSFVGIFALLVIGTYMLIADLTQEERRGSLNFIRLSPESTQRLLIGKMLGVPILVYLLAALALPLHLVAGLSAQISLGEILAFYAVVVACCIFFYSAALLYGLVSNWLGGFQAWLGAGIVLSFLWLTSILAIYAPIYNPIAWARLFAPFDLIPHLADNSLSYQNVQLEKLQWFHLPLGANVPILIAFALLNYALWTYWVWQGLQRCFRNPNATILSKRQSYLFTACFTASTLGFALPGYTDGYLENNPKEWLIQHLMMLSFFDLLLFLYLMAALFPHRQALQDWARYRREKVSTRKRFWNISVLRDLVWHEKSPAVEAIAINLVIAVIPLVGLILVSPSEIDAKISAFFSIGLAASLVIIYAALTQLILFMKAQNRIFWAIGTIGSALFLPPIILGVLSIQPGTTAGFLWFFTAGAPIVVLYPPSSLMSSMIVCLALLGQWTIFGVLNLQLNRQLRIAGESATKALLAGKS</sequence>
<feature type="transmembrane region" description="Helical" evidence="1">
    <location>
        <begin position="154"/>
        <end position="174"/>
    </location>
</feature>
<proteinExistence type="predicted"/>
<feature type="transmembrane region" description="Helical" evidence="1">
    <location>
        <begin position="482"/>
        <end position="505"/>
    </location>
</feature>
<accession>A0AAV3X627</accession>